<dbReference type="GO" id="GO:0051536">
    <property type="term" value="F:iron-sulfur cluster binding"/>
    <property type="evidence" value="ECO:0007669"/>
    <property type="project" value="InterPro"/>
</dbReference>
<dbReference type="EMBL" id="BARW01005744">
    <property type="protein sequence ID" value="GAI82790.1"/>
    <property type="molecule type" value="Genomic_DNA"/>
</dbReference>
<dbReference type="InterPro" id="IPR023404">
    <property type="entry name" value="rSAM_horseshoe"/>
</dbReference>
<feature type="domain" description="Radical SAM core" evidence="2">
    <location>
        <begin position="1"/>
        <end position="169"/>
    </location>
</feature>
<proteinExistence type="predicted"/>
<dbReference type="AlphaFoldDB" id="X1T5A3"/>
<dbReference type="SMART" id="SM00729">
    <property type="entry name" value="Elp3"/>
    <property type="match status" value="1"/>
</dbReference>
<comment type="caution">
    <text evidence="3">The sequence shown here is derived from an EMBL/GenBank/DDBJ whole genome shotgun (WGS) entry which is preliminary data.</text>
</comment>
<dbReference type="SUPFAM" id="SSF102114">
    <property type="entry name" value="Radical SAM enzymes"/>
    <property type="match status" value="1"/>
</dbReference>
<protein>
    <recommendedName>
        <fullName evidence="2">Radical SAM core domain-containing protein</fullName>
    </recommendedName>
</protein>
<evidence type="ECO:0000259" key="2">
    <source>
        <dbReference type="PROSITE" id="PS51918"/>
    </source>
</evidence>
<dbReference type="PANTHER" id="PTHR11918">
    <property type="entry name" value="RADICAL SAM PROTEINS"/>
    <property type="match status" value="1"/>
</dbReference>
<dbReference type="GO" id="GO:0035598">
    <property type="term" value="F:tRNA (N(6)-L-threonylcarbamoyladenosine(37)-C(2))-methylthiotransferase activity"/>
    <property type="evidence" value="ECO:0007669"/>
    <property type="project" value="TreeGrafter"/>
</dbReference>
<name>X1T5A3_9ZZZZ</name>
<sequence>MPTARIISEIKQRVSEGYKEVVLTGTEIGAYNCDSVNLKELLEQILAQTDVIRLRLSSLQPQEITPELIELWRDDRLCRHFHLSLQSGSDSVLNRMKRNYSVSDYQRAVSIIRALLPEAAITTDIIVGFPGETDSEFEESYNFCRQMGFARIHVFSYSLRRETQAAGMP</sequence>
<reference evidence="3" key="1">
    <citation type="journal article" date="2014" name="Front. Microbiol.">
        <title>High frequency of phylogenetically diverse reductive dehalogenase-homologous genes in deep subseafloor sedimentary metagenomes.</title>
        <authorList>
            <person name="Kawai M."/>
            <person name="Futagami T."/>
            <person name="Toyoda A."/>
            <person name="Takaki Y."/>
            <person name="Nishi S."/>
            <person name="Hori S."/>
            <person name="Arai W."/>
            <person name="Tsubouchi T."/>
            <person name="Morono Y."/>
            <person name="Uchiyama I."/>
            <person name="Ito T."/>
            <person name="Fujiyama A."/>
            <person name="Inagaki F."/>
            <person name="Takami H."/>
        </authorList>
    </citation>
    <scope>NUCLEOTIDE SEQUENCE</scope>
    <source>
        <strain evidence="3">Expedition CK06-06</strain>
    </source>
</reference>
<evidence type="ECO:0000256" key="1">
    <source>
        <dbReference type="ARBA" id="ARBA00022679"/>
    </source>
</evidence>
<dbReference type="InterPro" id="IPR007197">
    <property type="entry name" value="rSAM"/>
</dbReference>
<gene>
    <name evidence="3" type="ORF">S12H4_12245</name>
</gene>
<dbReference type="PROSITE" id="PS51918">
    <property type="entry name" value="RADICAL_SAM"/>
    <property type="match status" value="1"/>
</dbReference>
<dbReference type="PANTHER" id="PTHR11918:SF45">
    <property type="entry name" value="THREONYLCARBAMOYLADENOSINE TRNA METHYLTHIOTRANSFERASE"/>
    <property type="match status" value="1"/>
</dbReference>
<feature type="non-terminal residue" evidence="3">
    <location>
        <position position="169"/>
    </location>
</feature>
<dbReference type="InterPro" id="IPR006638">
    <property type="entry name" value="Elp3/MiaA/NifB-like_rSAM"/>
</dbReference>
<dbReference type="Gene3D" id="3.80.30.20">
    <property type="entry name" value="tm_1862 like domain"/>
    <property type="match status" value="1"/>
</dbReference>
<dbReference type="Pfam" id="PF04055">
    <property type="entry name" value="Radical_SAM"/>
    <property type="match status" value="1"/>
</dbReference>
<evidence type="ECO:0000313" key="3">
    <source>
        <dbReference type="EMBL" id="GAI82790.1"/>
    </source>
</evidence>
<keyword evidence="1" id="KW-0808">Transferase</keyword>
<accession>X1T5A3</accession>
<organism evidence="3">
    <name type="scientific">marine sediment metagenome</name>
    <dbReference type="NCBI Taxonomy" id="412755"/>
    <lineage>
        <taxon>unclassified sequences</taxon>
        <taxon>metagenomes</taxon>
        <taxon>ecological metagenomes</taxon>
    </lineage>
</organism>
<dbReference type="InterPro" id="IPR058240">
    <property type="entry name" value="rSAM_sf"/>
</dbReference>